<name>A0A096B7W1_FLAPL</name>
<dbReference type="AlphaFoldDB" id="A0A096B7W1"/>
<evidence type="ECO:0000259" key="1">
    <source>
        <dbReference type="Pfam" id="PF13529"/>
    </source>
</evidence>
<proteinExistence type="predicted"/>
<dbReference type="InterPro" id="IPR039564">
    <property type="entry name" value="Peptidase_C39-like"/>
</dbReference>
<evidence type="ECO:0000313" key="3">
    <source>
        <dbReference type="Proteomes" id="UP000029585"/>
    </source>
</evidence>
<dbReference type="eggNOG" id="COG3584">
    <property type="taxonomic scope" value="Bacteria"/>
</dbReference>
<reference evidence="2 3" key="1">
    <citation type="submission" date="2011-08" db="EMBL/GenBank/DDBJ databases">
        <title>The Genome Sequence of Clostridium orbiscindens 1_3_50AFAA.</title>
        <authorList>
            <consortium name="The Broad Institute Genome Sequencing Platform"/>
            <person name="Earl A."/>
            <person name="Ward D."/>
            <person name="Feldgarden M."/>
            <person name="Gevers D."/>
            <person name="Daigneault M."/>
            <person name="Strauss J."/>
            <person name="Allen-Vercoe E."/>
            <person name="Young S.K."/>
            <person name="Zeng Q."/>
            <person name="Gargeya S."/>
            <person name="Fitzgerald M."/>
            <person name="Haas B."/>
            <person name="Abouelleil A."/>
            <person name="Alvarado L."/>
            <person name="Arachchi H.M."/>
            <person name="Berlin A."/>
            <person name="Brown A."/>
            <person name="Chapman S.B."/>
            <person name="Chen Z."/>
            <person name="Dunbar C."/>
            <person name="Freedman E."/>
            <person name="Gearin G."/>
            <person name="Gellesch M."/>
            <person name="Goldberg J."/>
            <person name="Griggs A."/>
            <person name="Gujja S."/>
            <person name="Heiman D."/>
            <person name="Howarth C."/>
            <person name="Larson L."/>
            <person name="Lui A."/>
            <person name="MacDonald P.J.P."/>
            <person name="Montmayeur A."/>
            <person name="Murphy C."/>
            <person name="Neiman D."/>
            <person name="Pearson M."/>
            <person name="Priest M."/>
            <person name="Roberts A."/>
            <person name="Saif S."/>
            <person name="Shea T."/>
            <person name="Shenoy N."/>
            <person name="Sisk P."/>
            <person name="Stolte C."/>
            <person name="Sykes S."/>
            <person name="Wortman J."/>
            <person name="Nusbaum C."/>
            <person name="Birren B."/>
        </authorList>
    </citation>
    <scope>NUCLEOTIDE SEQUENCE [LARGE SCALE GENOMIC DNA]</scope>
    <source>
        <strain evidence="2 3">1_3_50AFAA</strain>
    </source>
</reference>
<keyword evidence="3" id="KW-1185">Reference proteome</keyword>
<feature type="domain" description="Peptidase C39-like" evidence="1">
    <location>
        <begin position="120"/>
        <end position="251"/>
    </location>
</feature>
<dbReference type="Proteomes" id="UP000029585">
    <property type="component" value="Unassembled WGS sequence"/>
</dbReference>
<evidence type="ECO:0000313" key="2">
    <source>
        <dbReference type="EMBL" id="KGF55145.1"/>
    </source>
</evidence>
<sequence length="286" mass="30946">MSGTKNRPHKRRNIILLVLLALLCIGGVELLVCRFAAPELFQRLTAPVAGLMQRVSDFGEALHSNLQELLSRPGEDEMVNQLAGPPAIEEVPPAEESKVTEFVTRDGREYLTGGVVDLVYYNQGEEPWASQTFGNDPIRGYGCGPTAMAMLASSLTGEETDPGAMADWAYQQGYCAPGSGSYLSIVEGTASAIGLKAEAYEADSADALVQQLASGHLFVALMTRGHFTERGHFIILRGVTLEGRVLVADPNSRERSLAAWEPQLILDELSSSRSSGAPLWRISMHQ</sequence>
<dbReference type="EMBL" id="ADLO01000063">
    <property type="protein sequence ID" value="KGF55145.1"/>
    <property type="molecule type" value="Genomic_DNA"/>
</dbReference>
<dbReference type="Gene3D" id="3.90.70.10">
    <property type="entry name" value="Cysteine proteinases"/>
    <property type="match status" value="1"/>
</dbReference>
<dbReference type="PATRIC" id="fig|742738.3.peg.2275"/>
<organism evidence="2 3">
    <name type="scientific">Flavonifractor plautii 1_3_50AFAA</name>
    <dbReference type="NCBI Taxonomy" id="742738"/>
    <lineage>
        <taxon>Bacteria</taxon>
        <taxon>Bacillati</taxon>
        <taxon>Bacillota</taxon>
        <taxon>Clostridia</taxon>
        <taxon>Eubacteriales</taxon>
        <taxon>Oscillospiraceae</taxon>
        <taxon>Flavonifractor</taxon>
    </lineage>
</organism>
<accession>A0A096B7W1</accession>
<dbReference type="Pfam" id="PF13529">
    <property type="entry name" value="Peptidase_C39_2"/>
    <property type="match status" value="1"/>
</dbReference>
<comment type="caution">
    <text evidence="2">The sequence shown here is derived from an EMBL/GenBank/DDBJ whole genome shotgun (WGS) entry which is preliminary data.</text>
</comment>
<protein>
    <recommendedName>
        <fullName evidence="1">Peptidase C39-like domain-containing protein</fullName>
    </recommendedName>
</protein>
<gene>
    <name evidence="2" type="ORF">HMPREF9460_02212</name>
</gene>
<dbReference type="HOGENOM" id="CLU_870820_0_0_9"/>